<gene>
    <name evidence="2" type="ORF">L21SP4_00958</name>
</gene>
<evidence type="ECO:0000313" key="2">
    <source>
        <dbReference type="EMBL" id="AKJ64219.1"/>
    </source>
</evidence>
<dbReference type="Proteomes" id="UP000035268">
    <property type="component" value="Chromosome"/>
</dbReference>
<organism evidence="2 3">
    <name type="scientific">Kiritimatiella glycovorans</name>
    <dbReference type="NCBI Taxonomy" id="1307763"/>
    <lineage>
        <taxon>Bacteria</taxon>
        <taxon>Pseudomonadati</taxon>
        <taxon>Kiritimatiellota</taxon>
        <taxon>Kiritimatiellia</taxon>
        <taxon>Kiritimatiellales</taxon>
        <taxon>Kiritimatiellaceae</taxon>
        <taxon>Kiritimatiella</taxon>
    </lineage>
</organism>
<protein>
    <recommendedName>
        <fullName evidence="1">Dual OB-containing domain-containing protein</fullName>
    </recommendedName>
</protein>
<evidence type="ECO:0000313" key="3">
    <source>
        <dbReference type="Proteomes" id="UP000035268"/>
    </source>
</evidence>
<reference evidence="3" key="1">
    <citation type="submission" date="2015-02" db="EMBL/GenBank/DDBJ databases">
        <title>Description and complete genome sequence of the first cultured representative of the subdivision 5 of the Verrucomicrobia phylum.</title>
        <authorList>
            <person name="Spring S."/>
            <person name="Bunk B."/>
            <person name="Sproer C."/>
            <person name="Klenk H.-P."/>
        </authorList>
    </citation>
    <scope>NUCLEOTIDE SEQUENCE [LARGE SCALE GENOMIC DNA]</scope>
    <source>
        <strain evidence="3">L21-Fru-AB</strain>
    </source>
</reference>
<evidence type="ECO:0000259" key="1">
    <source>
        <dbReference type="Pfam" id="PF22557"/>
    </source>
</evidence>
<dbReference type="AlphaFoldDB" id="A0A0G3EJ55"/>
<keyword evidence="3" id="KW-1185">Reference proteome</keyword>
<dbReference type="KEGG" id="vbl:L21SP4_00958"/>
<dbReference type="RefSeq" id="WP_169747691.1">
    <property type="nucleotide sequence ID" value="NZ_CP010904.1"/>
</dbReference>
<proteinExistence type="predicted"/>
<reference evidence="2 3" key="2">
    <citation type="journal article" date="2016" name="ISME J.">
        <title>Characterization of the first cultured representative of Verrucomicrobia subdivision 5 indicates the proposal of a novel phylum.</title>
        <authorList>
            <person name="Spring S."/>
            <person name="Bunk B."/>
            <person name="Sproer C."/>
            <person name="Schumann P."/>
            <person name="Rohde M."/>
            <person name="Tindall B.J."/>
            <person name="Klenk H.P."/>
        </authorList>
    </citation>
    <scope>NUCLEOTIDE SEQUENCE [LARGE SCALE GENOMIC DNA]</scope>
    <source>
        <strain evidence="2 3">L21-Fru-AB</strain>
    </source>
</reference>
<dbReference type="Pfam" id="PF22557">
    <property type="entry name" value="DuOB"/>
    <property type="match status" value="1"/>
</dbReference>
<name>A0A0G3EJ55_9BACT</name>
<feature type="domain" description="Dual OB-containing" evidence="1">
    <location>
        <begin position="5"/>
        <end position="169"/>
    </location>
</feature>
<accession>A0A0G3EJ55</accession>
<dbReference type="InterPro" id="IPR054335">
    <property type="entry name" value="DuOB_dom"/>
</dbReference>
<dbReference type="EMBL" id="CP010904">
    <property type="protein sequence ID" value="AKJ64219.1"/>
    <property type="molecule type" value="Genomic_DNA"/>
</dbReference>
<sequence>MHLGGHFPEILDIIEIPLSDTGPDFEFESENRTILKGEWNLAGKATPQDVMKYAQRPRVILHNHKKFCTLEEMQAKPFQERITLQLIHVRDFRVRDTRANETDKPSWKGLLRSAGREIEVGITDPVFFNKLNEGHEPSRNCLLTMSMTLPKAFDGWEGSPPCWKLIAGVIELD</sequence>